<protein>
    <submittedName>
        <fullName evidence="1">Uncharacterized protein</fullName>
    </submittedName>
</protein>
<accession>A0ABQ8J605</accession>
<gene>
    <name evidence="1" type="ORF">DERP_008249</name>
</gene>
<name>A0ABQ8J605_DERPT</name>
<evidence type="ECO:0000313" key="1">
    <source>
        <dbReference type="EMBL" id="KAH9417995.1"/>
    </source>
</evidence>
<reference evidence="1 2" key="2">
    <citation type="journal article" date="2022" name="Mol. Biol. Evol.">
        <title>Comparative Genomics Reveals Insights into the Divergent Evolution of Astigmatic Mites and Household Pest Adaptations.</title>
        <authorList>
            <person name="Xiong Q."/>
            <person name="Wan A.T."/>
            <person name="Liu X."/>
            <person name="Fung C.S."/>
            <person name="Xiao X."/>
            <person name="Malainual N."/>
            <person name="Hou J."/>
            <person name="Wang L."/>
            <person name="Wang M."/>
            <person name="Yang K.Y."/>
            <person name="Cui Y."/>
            <person name="Leung E.L."/>
            <person name="Nong W."/>
            <person name="Shin S.K."/>
            <person name="Au S.W."/>
            <person name="Jeong K.Y."/>
            <person name="Chew F.T."/>
            <person name="Hui J.H."/>
            <person name="Leung T.F."/>
            <person name="Tungtrongchitr A."/>
            <person name="Zhong N."/>
            <person name="Liu Z."/>
            <person name="Tsui S.K."/>
        </authorList>
    </citation>
    <scope>NUCLEOTIDE SEQUENCE [LARGE SCALE GENOMIC DNA]</scope>
    <source>
        <strain evidence="1">Derp</strain>
    </source>
</reference>
<sequence>MQTEYLVFKTYLRYKNTSTQYEFGVPGFCRIMPCLIILSFKYHILNIKKNLILSLFIIKRTDFDLK</sequence>
<dbReference type="Proteomes" id="UP000887458">
    <property type="component" value="Unassembled WGS sequence"/>
</dbReference>
<reference evidence="1 2" key="1">
    <citation type="journal article" date="2018" name="J. Allergy Clin. Immunol.">
        <title>High-quality assembly of Dermatophagoides pteronyssinus genome and transcriptome reveals a wide range of novel allergens.</title>
        <authorList>
            <person name="Liu X.Y."/>
            <person name="Yang K.Y."/>
            <person name="Wang M.Q."/>
            <person name="Kwok J.S."/>
            <person name="Zeng X."/>
            <person name="Yang Z."/>
            <person name="Xiao X.J."/>
            <person name="Lau C.P."/>
            <person name="Li Y."/>
            <person name="Huang Z.M."/>
            <person name="Ba J.G."/>
            <person name="Yim A.K."/>
            <person name="Ouyang C.Y."/>
            <person name="Ngai S.M."/>
            <person name="Chan T.F."/>
            <person name="Leung E.L."/>
            <person name="Liu L."/>
            <person name="Liu Z.G."/>
            <person name="Tsui S.K."/>
        </authorList>
    </citation>
    <scope>NUCLEOTIDE SEQUENCE [LARGE SCALE GENOMIC DNA]</scope>
    <source>
        <strain evidence="1">Derp</strain>
    </source>
</reference>
<organism evidence="1 2">
    <name type="scientific">Dermatophagoides pteronyssinus</name>
    <name type="common">European house dust mite</name>
    <dbReference type="NCBI Taxonomy" id="6956"/>
    <lineage>
        <taxon>Eukaryota</taxon>
        <taxon>Metazoa</taxon>
        <taxon>Ecdysozoa</taxon>
        <taxon>Arthropoda</taxon>
        <taxon>Chelicerata</taxon>
        <taxon>Arachnida</taxon>
        <taxon>Acari</taxon>
        <taxon>Acariformes</taxon>
        <taxon>Sarcoptiformes</taxon>
        <taxon>Astigmata</taxon>
        <taxon>Psoroptidia</taxon>
        <taxon>Analgoidea</taxon>
        <taxon>Pyroglyphidae</taxon>
        <taxon>Dermatophagoidinae</taxon>
        <taxon>Dermatophagoides</taxon>
    </lineage>
</organism>
<comment type="caution">
    <text evidence="1">The sequence shown here is derived from an EMBL/GenBank/DDBJ whole genome shotgun (WGS) entry which is preliminary data.</text>
</comment>
<proteinExistence type="predicted"/>
<evidence type="ECO:0000313" key="2">
    <source>
        <dbReference type="Proteomes" id="UP000887458"/>
    </source>
</evidence>
<keyword evidence="2" id="KW-1185">Reference proteome</keyword>
<dbReference type="EMBL" id="NJHN03000067">
    <property type="protein sequence ID" value="KAH9417995.1"/>
    <property type="molecule type" value="Genomic_DNA"/>
</dbReference>